<reference evidence="1" key="1">
    <citation type="submission" date="2021-02" db="EMBL/GenBank/DDBJ databases">
        <authorList>
            <person name="Nowell W R."/>
        </authorList>
    </citation>
    <scope>NUCLEOTIDE SEQUENCE</scope>
</reference>
<evidence type="ECO:0000313" key="2">
    <source>
        <dbReference type="Proteomes" id="UP000676336"/>
    </source>
</evidence>
<name>A0A8S3CDJ0_9BILA</name>
<comment type="caution">
    <text evidence="1">The sequence shown here is derived from an EMBL/GenBank/DDBJ whole genome shotgun (WGS) entry which is preliminary data.</text>
</comment>
<sequence length="55" mass="6429">MCSTIVLKHGELGRGLDSTITTWNHDEFGFQKLRRYLPPDMAWVIRYHSLSPLLK</sequence>
<gene>
    <name evidence="1" type="ORF">SMN809_LOCUS51842</name>
</gene>
<dbReference type="SUPFAM" id="SSF109604">
    <property type="entry name" value="HD-domain/PDEase-like"/>
    <property type="match status" value="1"/>
</dbReference>
<dbReference type="EMBL" id="CAJOBI010174715">
    <property type="protein sequence ID" value="CAF4902967.1"/>
    <property type="molecule type" value="Genomic_DNA"/>
</dbReference>
<dbReference type="Proteomes" id="UP000676336">
    <property type="component" value="Unassembled WGS sequence"/>
</dbReference>
<organism evidence="1 2">
    <name type="scientific">Rotaria magnacalcarata</name>
    <dbReference type="NCBI Taxonomy" id="392030"/>
    <lineage>
        <taxon>Eukaryota</taxon>
        <taxon>Metazoa</taxon>
        <taxon>Spiralia</taxon>
        <taxon>Gnathifera</taxon>
        <taxon>Rotifera</taxon>
        <taxon>Eurotatoria</taxon>
        <taxon>Bdelloidea</taxon>
        <taxon>Philodinida</taxon>
        <taxon>Philodinidae</taxon>
        <taxon>Rotaria</taxon>
    </lineage>
</organism>
<accession>A0A8S3CDJ0</accession>
<feature type="non-terminal residue" evidence="1">
    <location>
        <position position="55"/>
    </location>
</feature>
<protein>
    <submittedName>
        <fullName evidence="1">Uncharacterized protein</fullName>
    </submittedName>
</protein>
<proteinExistence type="predicted"/>
<dbReference type="AlphaFoldDB" id="A0A8S3CDJ0"/>
<evidence type="ECO:0000313" key="1">
    <source>
        <dbReference type="EMBL" id="CAF4902967.1"/>
    </source>
</evidence>